<name>A0A2P8CBR2_9BACT</name>
<evidence type="ECO:0000313" key="4">
    <source>
        <dbReference type="Proteomes" id="UP000240621"/>
    </source>
</evidence>
<evidence type="ECO:0000259" key="2">
    <source>
        <dbReference type="Pfam" id="PF03572"/>
    </source>
</evidence>
<dbReference type="Pfam" id="PF03572">
    <property type="entry name" value="Peptidase_S41"/>
    <property type="match status" value="1"/>
</dbReference>
<organism evidence="3 4">
    <name type="scientific">Prolixibacter denitrificans</name>
    <dbReference type="NCBI Taxonomy" id="1541063"/>
    <lineage>
        <taxon>Bacteria</taxon>
        <taxon>Pseudomonadati</taxon>
        <taxon>Bacteroidota</taxon>
        <taxon>Bacteroidia</taxon>
        <taxon>Marinilabiliales</taxon>
        <taxon>Prolixibacteraceae</taxon>
        <taxon>Prolixibacter</taxon>
    </lineage>
</organism>
<dbReference type="Proteomes" id="UP000240621">
    <property type="component" value="Unassembled WGS sequence"/>
</dbReference>
<dbReference type="Gene3D" id="3.90.226.10">
    <property type="entry name" value="2-enoyl-CoA Hydratase, Chain A, domain 1"/>
    <property type="match status" value="1"/>
</dbReference>
<dbReference type="GO" id="GO:0008236">
    <property type="term" value="F:serine-type peptidase activity"/>
    <property type="evidence" value="ECO:0007669"/>
    <property type="project" value="InterPro"/>
</dbReference>
<keyword evidence="1" id="KW-0812">Transmembrane</keyword>
<feature type="transmembrane region" description="Helical" evidence="1">
    <location>
        <begin position="30"/>
        <end position="54"/>
    </location>
</feature>
<dbReference type="OrthoDB" id="5480566at2"/>
<dbReference type="InterPro" id="IPR005151">
    <property type="entry name" value="Tail-specific_protease"/>
</dbReference>
<gene>
    <name evidence="3" type="ORF">CLV93_106157</name>
</gene>
<dbReference type="EMBL" id="PYGC01000006">
    <property type="protein sequence ID" value="PSK82409.1"/>
    <property type="molecule type" value="Genomic_DNA"/>
</dbReference>
<dbReference type="InterPro" id="IPR029045">
    <property type="entry name" value="ClpP/crotonase-like_dom_sf"/>
</dbReference>
<comment type="caution">
    <text evidence="3">The sequence shown here is derived from an EMBL/GenBank/DDBJ whole genome shotgun (WGS) entry which is preliminary data.</text>
</comment>
<feature type="domain" description="Tail specific protease" evidence="2">
    <location>
        <begin position="296"/>
        <end position="491"/>
    </location>
</feature>
<dbReference type="RefSeq" id="WP_106542619.1">
    <property type="nucleotide sequence ID" value="NZ_BLAU01000001.1"/>
</dbReference>
<dbReference type="PANTHER" id="PTHR32060">
    <property type="entry name" value="TAIL-SPECIFIC PROTEASE"/>
    <property type="match status" value="1"/>
</dbReference>
<sequence>MKKVVSISLIATLILYLFLLPRYLLIDDVVALYIFPVVLFGGISTIIYGVKRIFKQVSYGRRIQRSLVVACAFQLLMAGLVSWSLTPRYFAREKVVADIDYAVRVMEDVHPNLYATISKKEFDAATDSLKRTLPVKVSHVEAYKILRKVFAQIRDGHTGAGWNFSYNPFSILFRKTLPYRLAVEGNRLFVVQNNFYRKNIPIGSEILKINGHPADQCIRQISKLISYENTPFRNDLLSSPGLWALWNNFHDFEITYKPVGSDIPRTIRTSGGLISNLMALRKNIGTDYTFRVLPGNIGLINFNHFRHPEKFKVFLDSTFRSIRDKNVTDLIIDIRRNGGGNSMLGNELMQYISPNSFRMTDSIQIKISNEVMERNQLAWIDTAQYKPGMVYHYRDTSNIKLRQNPLRFSGNTYLLIGGKTYSSATLFTSAFQCFHAGKIIGTETGGLTVCYGDVYTFLLPNTKYNMRVSYKKFFNAGGIDNGRGIIPDYVVGNSFEDDRRGIDRVMEYTVQLIEQRRN</sequence>
<dbReference type="GO" id="GO:0006508">
    <property type="term" value="P:proteolysis"/>
    <property type="evidence" value="ECO:0007669"/>
    <property type="project" value="InterPro"/>
</dbReference>
<dbReference type="GO" id="GO:0004175">
    <property type="term" value="F:endopeptidase activity"/>
    <property type="evidence" value="ECO:0007669"/>
    <property type="project" value="TreeGrafter"/>
</dbReference>
<evidence type="ECO:0000313" key="3">
    <source>
        <dbReference type="EMBL" id="PSK82409.1"/>
    </source>
</evidence>
<accession>A0A2P8CBR2</accession>
<keyword evidence="1" id="KW-0472">Membrane</keyword>
<dbReference type="SUPFAM" id="SSF52096">
    <property type="entry name" value="ClpP/crotonase"/>
    <property type="match status" value="1"/>
</dbReference>
<feature type="transmembrane region" description="Helical" evidence="1">
    <location>
        <begin position="7"/>
        <end position="24"/>
    </location>
</feature>
<dbReference type="PANTHER" id="PTHR32060:SF22">
    <property type="entry name" value="CARBOXYL-TERMINAL-PROCESSING PEPTIDASE 3, CHLOROPLASTIC"/>
    <property type="match status" value="1"/>
</dbReference>
<feature type="transmembrane region" description="Helical" evidence="1">
    <location>
        <begin position="66"/>
        <end position="85"/>
    </location>
</feature>
<keyword evidence="1" id="KW-1133">Transmembrane helix</keyword>
<dbReference type="AlphaFoldDB" id="A0A2P8CBR2"/>
<proteinExistence type="predicted"/>
<reference evidence="3 4" key="1">
    <citation type="submission" date="2018-03" db="EMBL/GenBank/DDBJ databases">
        <title>Genomic Encyclopedia of Archaeal and Bacterial Type Strains, Phase II (KMG-II): from individual species to whole genera.</title>
        <authorList>
            <person name="Goeker M."/>
        </authorList>
    </citation>
    <scope>NUCLEOTIDE SEQUENCE [LARGE SCALE GENOMIC DNA]</scope>
    <source>
        <strain evidence="3 4">DSM 27267</strain>
    </source>
</reference>
<protein>
    <submittedName>
        <fullName evidence="3">Peptidase S41-like protein</fullName>
    </submittedName>
</protein>
<evidence type="ECO:0000256" key="1">
    <source>
        <dbReference type="SAM" id="Phobius"/>
    </source>
</evidence>